<dbReference type="EMBL" id="BAABGX010000002">
    <property type="protein sequence ID" value="GAA4310497.1"/>
    <property type="molecule type" value="Genomic_DNA"/>
</dbReference>
<name>A0ABP8FTD1_9BACT</name>
<reference evidence="2" key="1">
    <citation type="journal article" date="2019" name="Int. J. Syst. Evol. Microbiol.">
        <title>The Global Catalogue of Microorganisms (GCM) 10K type strain sequencing project: providing services to taxonomists for standard genome sequencing and annotation.</title>
        <authorList>
            <consortium name="The Broad Institute Genomics Platform"/>
            <consortium name="The Broad Institute Genome Sequencing Center for Infectious Disease"/>
            <person name="Wu L."/>
            <person name="Ma J."/>
        </authorList>
    </citation>
    <scope>NUCLEOTIDE SEQUENCE [LARGE SCALE GENOMIC DNA]</scope>
    <source>
        <strain evidence="2">JCM 17917</strain>
    </source>
</reference>
<comment type="caution">
    <text evidence="1">The sequence shown here is derived from an EMBL/GenBank/DDBJ whole genome shotgun (WGS) entry which is preliminary data.</text>
</comment>
<accession>A0ABP8FTD1</accession>
<gene>
    <name evidence="1" type="ORF">GCM10023183_28470</name>
</gene>
<protein>
    <submittedName>
        <fullName evidence="1">Uncharacterized protein</fullName>
    </submittedName>
</protein>
<proteinExistence type="predicted"/>
<organism evidence="1 2">
    <name type="scientific">Nibribacter koreensis</name>
    <dbReference type="NCBI Taxonomy" id="1084519"/>
    <lineage>
        <taxon>Bacteria</taxon>
        <taxon>Pseudomonadati</taxon>
        <taxon>Bacteroidota</taxon>
        <taxon>Cytophagia</taxon>
        <taxon>Cytophagales</taxon>
        <taxon>Hymenobacteraceae</taxon>
        <taxon>Nibribacter</taxon>
    </lineage>
</organism>
<evidence type="ECO:0000313" key="2">
    <source>
        <dbReference type="Proteomes" id="UP001501844"/>
    </source>
</evidence>
<keyword evidence="2" id="KW-1185">Reference proteome</keyword>
<evidence type="ECO:0000313" key="1">
    <source>
        <dbReference type="EMBL" id="GAA4310497.1"/>
    </source>
</evidence>
<dbReference type="Proteomes" id="UP001501844">
    <property type="component" value="Unassembled WGS sequence"/>
</dbReference>
<sequence length="81" mass="8781">MKVLPDGKFTSVKKGTVSVLPTQKGDPEIGSVCRVSVSSFVNLAEACAWLICRRRPNKAPIKVSKMCFMNIVDTIAIDLLG</sequence>